<feature type="region of interest" description="Disordered" evidence="2">
    <location>
        <begin position="302"/>
        <end position="359"/>
    </location>
</feature>
<accession>A0AA39YWY6</accession>
<comment type="caution">
    <text evidence="3">The sequence shown here is derived from an EMBL/GenBank/DDBJ whole genome shotgun (WGS) entry which is preliminary data.</text>
</comment>
<feature type="compositionally biased region" description="Low complexity" evidence="2">
    <location>
        <begin position="54"/>
        <end position="66"/>
    </location>
</feature>
<evidence type="ECO:0000256" key="2">
    <source>
        <dbReference type="SAM" id="MobiDB-lite"/>
    </source>
</evidence>
<dbReference type="EMBL" id="JAUJDW010000013">
    <property type="protein sequence ID" value="KAK0659561.1"/>
    <property type="molecule type" value="Genomic_DNA"/>
</dbReference>
<evidence type="ECO:0000313" key="3">
    <source>
        <dbReference type="EMBL" id="KAK0659561.1"/>
    </source>
</evidence>
<feature type="coiled-coil region" evidence="1">
    <location>
        <begin position="256"/>
        <end position="285"/>
    </location>
</feature>
<evidence type="ECO:0000256" key="1">
    <source>
        <dbReference type="SAM" id="Coils"/>
    </source>
</evidence>
<keyword evidence="1" id="KW-0175">Coiled coil</keyword>
<feature type="compositionally biased region" description="Low complexity" evidence="2">
    <location>
        <begin position="95"/>
        <end position="111"/>
    </location>
</feature>
<keyword evidence="4" id="KW-1185">Reference proteome</keyword>
<sequence length="359" mass="38725">MAENDDPQDWPPLTAFYHYAGPSSSSQSNAPSSTTAAAEATTTNASPPHPIAVTTTYNDGTTTTTTNHTAPVTILIFQNPIHPSFYNDENDDKNGNNSNKNESDPPLLDPSRSPPQPRRCAGCHKDFASTTTTAADTDADADTDDIATFPVLAGPHCDCTFHAGCLAQPYFDSATVLPVCRRNMACPACGGEGFAGREAEMGCWEDEDDGWEEGIVSERDGGYEDGDDDDDDIVQFEMVPREAAAVVVVVTEGMVVVRLESEWEEEEEQEEQEEEQEVVEVAEGRVARRAVAFAVIVKWASGDGEEGKQAQRDGQMPGDPVLPGCEQQLASLALDMPQQQQSQEKTVASAEEKEDFGPV</sequence>
<gene>
    <name evidence="3" type="ORF">DIS24_g3907</name>
</gene>
<organism evidence="3 4">
    <name type="scientific">Lasiodiplodia hormozganensis</name>
    <dbReference type="NCBI Taxonomy" id="869390"/>
    <lineage>
        <taxon>Eukaryota</taxon>
        <taxon>Fungi</taxon>
        <taxon>Dikarya</taxon>
        <taxon>Ascomycota</taxon>
        <taxon>Pezizomycotina</taxon>
        <taxon>Dothideomycetes</taxon>
        <taxon>Dothideomycetes incertae sedis</taxon>
        <taxon>Botryosphaeriales</taxon>
        <taxon>Botryosphaeriaceae</taxon>
        <taxon>Lasiodiplodia</taxon>
    </lineage>
</organism>
<feature type="region of interest" description="Disordered" evidence="2">
    <location>
        <begin position="83"/>
        <end position="123"/>
    </location>
</feature>
<proteinExistence type="predicted"/>
<name>A0AA39YWY6_9PEZI</name>
<protein>
    <submittedName>
        <fullName evidence="3">Uncharacterized protein</fullName>
    </submittedName>
</protein>
<feature type="compositionally biased region" description="Polar residues" evidence="2">
    <location>
        <begin position="337"/>
        <end position="346"/>
    </location>
</feature>
<feature type="region of interest" description="Disordered" evidence="2">
    <location>
        <begin position="1"/>
        <end position="66"/>
    </location>
</feature>
<dbReference type="Proteomes" id="UP001175001">
    <property type="component" value="Unassembled WGS sequence"/>
</dbReference>
<dbReference type="AlphaFoldDB" id="A0AA39YWY6"/>
<reference evidence="3" key="1">
    <citation type="submission" date="2023-06" db="EMBL/GenBank/DDBJ databases">
        <title>Multi-omics analyses reveal the molecular pathogenesis toolkit of Lasiodiplodia hormozganensis, a cross-kingdom pathogen.</title>
        <authorList>
            <person name="Felix C."/>
            <person name="Meneses R."/>
            <person name="Goncalves M.F.M."/>
            <person name="Tilleman L."/>
            <person name="Duarte A.S."/>
            <person name="Jorrin-Novo J.V."/>
            <person name="Van De Peer Y."/>
            <person name="Deforce D."/>
            <person name="Van Nieuwerburgh F."/>
            <person name="Esteves A.C."/>
            <person name="Alves A."/>
        </authorList>
    </citation>
    <scope>NUCLEOTIDE SEQUENCE</scope>
    <source>
        <strain evidence="3">CBS 339.90</strain>
    </source>
</reference>
<feature type="compositionally biased region" description="Low complexity" evidence="2">
    <location>
        <begin position="22"/>
        <end position="46"/>
    </location>
</feature>
<evidence type="ECO:0000313" key="4">
    <source>
        <dbReference type="Proteomes" id="UP001175001"/>
    </source>
</evidence>